<reference evidence="2 3" key="1">
    <citation type="submission" date="2023-10" db="EMBL/GenBank/DDBJ databases">
        <title>Surface-active antibiotics is a multifunctional adaptation for post-fire microbes.</title>
        <authorList>
            <person name="Liu M.D."/>
            <person name="Du Y."/>
            <person name="Koupaei S.K."/>
            <person name="Kim N.R."/>
            <person name="Zhang W."/>
            <person name="Traxler M.F."/>
        </authorList>
    </citation>
    <scope>NUCLEOTIDE SEQUENCE [LARGE SCALE GENOMIC DNA]</scope>
    <source>
        <strain evidence="2 3">F3</strain>
    </source>
</reference>
<evidence type="ECO:0000313" key="3">
    <source>
        <dbReference type="Proteomes" id="UP001302652"/>
    </source>
</evidence>
<gene>
    <name evidence="2" type="ORF">RW095_13930</name>
</gene>
<protein>
    <recommendedName>
        <fullName evidence="4">ATP-binding protein</fullName>
    </recommendedName>
</protein>
<organism evidence="2 3">
    <name type="scientific">Paraburkholderia kirstenboschensis</name>
    <dbReference type="NCBI Taxonomy" id="1245436"/>
    <lineage>
        <taxon>Bacteria</taxon>
        <taxon>Pseudomonadati</taxon>
        <taxon>Pseudomonadota</taxon>
        <taxon>Betaproteobacteria</taxon>
        <taxon>Burkholderiales</taxon>
        <taxon>Burkholderiaceae</taxon>
        <taxon>Paraburkholderia</taxon>
    </lineage>
</organism>
<dbReference type="Proteomes" id="UP001302652">
    <property type="component" value="Chromosome 2"/>
</dbReference>
<sequence>MASRQAIASLRGYIYQLHASLASWMRLPADGELHLEVAEDYAELLTSCGEREQSLRAVQVKDTRESGSITLNTADVLKAIETLFSLQESNPGRPIFLTYLTTSSVGKELKNPLASGTPALELWLTAANGGDATELHDALRARFTDGPLAAFLNCCSETELRGRLLKRLNFACGHPSWEELEAEGREYLVEIRNEVRAGVSAARGAYDVLLAVVLRRALQPKSRMLSRQSFVDAFVDATAVAVPSQQFIDLTDELLRSKTVTALPEPLPKPEVIDFAYVTSAARKLGDSSRPPRLLTLFPDASSRVRCALDKLSECERWVVGEATTSSKQPERLKLSDLVQHQELHHIVYAGPGAGKSHALSRLAAGRLGQSNGTSETHASPDGGSERDSDFEVSAKDEIGETIPLLLPIGGVRTADEVLQQLRTLLPAVNLDDVLQSTRVCILLDGWSEFGTGENFSPRASLLRALAGARVVACARHRDASDTSLKSWTLEQLEVAQIRVAVEQSFDGSWPPSEEMVGLLRFPLILSLYLLLGGSMATTGDLIAHFHRHLSQNAPEQFEAALTDAVSLISLSGERSYNKFISALRTAAAERGIVEPLSVLRQLGTITQRGNTTVAVHDLYWSWLAGVGYLRESRVDQAALQLDTRESLMLALESGEFVEKSVVISAAVADASLAATLESYRVRSSMEPILSTKLEAMFEHQCLSIRCRAAIAGICSGRATYIRRALEVINQLASENLYVPDVVAALNSGNIFAHRAVLAQWLGGPGTQTFIEAISTVGDEKWMPWLEQMFHRNLLEPNLALAAALACGTGMPAWCVTHMPYLLLSSPWLLRFACGKGANRQLALWLARNYPQGEDTQIGAWFQVNDVLVSLGDDAVFEELLLRFPSMTRRAQELLGMAVPRFGDHWVAQFQKLAFAEPGANHHHRLAETLSLEVDDATAREWIARGYYLLGWRVLVARRGHEVLPELLAQLPASFGGQPRVLALEAIALLDDAPESLLADLNLRLFNETSQRLGIMPKVGESLIFVAAKVKRLGMAWLIGQILRNPNIFGGYHAKLVLKEYISWKEETGQTLTLDPSMGQVSFECWYARIRFVSSWDEHMSPEALRLVPDVAVEAVLETFANDDEKAEKILSRLDALPDYSDALFERMIASEGLTRYIPKVFGNVMTSFPPNQMLRLAQSDLLQPDVLFHSLKAVNDVAFEQAHFHLLKRAIGTPLNLYSIRAVADMLRGYSREALFSLVQPLLSSDYVAESDILQWLLRETGYSRRELLTDEQGKWLH</sequence>
<feature type="compositionally biased region" description="Basic and acidic residues" evidence="1">
    <location>
        <begin position="384"/>
        <end position="393"/>
    </location>
</feature>
<proteinExistence type="predicted"/>
<dbReference type="RefSeq" id="WP_317019545.1">
    <property type="nucleotide sequence ID" value="NZ_CP136512.1"/>
</dbReference>
<evidence type="ECO:0000256" key="1">
    <source>
        <dbReference type="SAM" id="MobiDB-lite"/>
    </source>
</evidence>
<accession>A0ABZ0ELI5</accession>
<name>A0ABZ0ELI5_9BURK</name>
<evidence type="ECO:0000313" key="2">
    <source>
        <dbReference type="EMBL" id="WOD16958.1"/>
    </source>
</evidence>
<feature type="region of interest" description="Disordered" evidence="1">
    <location>
        <begin position="368"/>
        <end position="393"/>
    </location>
</feature>
<evidence type="ECO:0008006" key="4">
    <source>
        <dbReference type="Google" id="ProtNLM"/>
    </source>
</evidence>
<keyword evidence="3" id="KW-1185">Reference proteome</keyword>
<feature type="compositionally biased region" description="Polar residues" evidence="1">
    <location>
        <begin position="369"/>
        <end position="378"/>
    </location>
</feature>
<dbReference type="EMBL" id="CP136512">
    <property type="protein sequence ID" value="WOD16958.1"/>
    <property type="molecule type" value="Genomic_DNA"/>
</dbReference>